<protein>
    <recommendedName>
        <fullName evidence="11">Dynein regulatory complex subunit 3</fullName>
    </recommendedName>
</protein>
<evidence type="ECO:0000256" key="1">
    <source>
        <dbReference type="ARBA" id="ARBA00004611"/>
    </source>
</evidence>
<dbReference type="GO" id="GO:0005929">
    <property type="term" value="C:cilium"/>
    <property type="evidence" value="ECO:0007669"/>
    <property type="project" value="TreeGrafter"/>
</dbReference>
<proteinExistence type="inferred from homology"/>
<comment type="subcellular location">
    <subcellularLocation>
        <location evidence="1">Cytoplasm</location>
        <location evidence="1">Cytoskeleton</location>
        <location evidence="1">Flagellum axoneme</location>
    </subcellularLocation>
</comment>
<dbReference type="PANTHER" id="PTHR45973:SF12">
    <property type="entry name" value="DYNEIN REGULATORY COMPLEX SUBUNIT 3"/>
    <property type="match status" value="1"/>
</dbReference>
<sequence>MSRSTDNRSLHLDGDTKFGSPKIEVICDALIQQSLETEKYQRKFQPEEYGEIPSLLLSFNSLVKISNLTGFIGLKKLCLDNNNIEVIEGLDACVNLEWLDLSFNRIKKIEGLSKLVNLTDLALQSNQIEKIEGMDSLKKLHCLSAGDNKIATLDNLLYLRQFTALKLVSFSGNPVASDPEYKSYAISHVPSLDFLDYRRILKKERDAALEQYQAEILELEEKETIETSKSDAARREEAAKQRDTAMNIPGVRSLFNTVVMNDPDSTKMLVVPDFKEFVTAYRDEAKEEVDSFVAKMGEQFEVKARELAEFHTVMDALNAEAAHTSRMMIRAFEVGLNEARTQLADKAVARDSKKCQGIADSVEDAALSMEAELLDRETERQEQADEHLRTFEGIANDITNASLEHIQLFFSNWREIETKFFENTLTTGQALLEELASGEQRFTRYPEAARALLKDRVAFNTIIQGAHDNRGTIIDQAEDDLMAGERAWIKEHVGGARADEDTRNRVRVSEVFDYVRRVEEEMDEV</sequence>
<comment type="caution">
    <text evidence="13">The sequence shown here is derived from an EMBL/GenBank/DDBJ whole genome shotgun (WGS) entry which is preliminary data.</text>
</comment>
<dbReference type="InterPro" id="IPR032675">
    <property type="entry name" value="LRR_dom_sf"/>
</dbReference>
<dbReference type="OrthoDB" id="1517790at2759"/>
<keyword evidence="2" id="KW-0963">Cytoplasm</keyword>
<keyword evidence="4" id="KW-0677">Repeat</keyword>
<keyword evidence="3" id="KW-0433">Leucine-rich repeat</keyword>
<dbReference type="SUPFAM" id="SSF52075">
    <property type="entry name" value="Outer arm dynein light chain 1"/>
    <property type="match status" value="1"/>
</dbReference>
<comment type="similarity">
    <text evidence="10">Belongs to the DRC3 family.</text>
</comment>
<gene>
    <name evidence="13" type="ORF">J8273_5995</name>
</gene>
<dbReference type="EMBL" id="JAHDYR010000035">
    <property type="protein sequence ID" value="KAG9392638.1"/>
    <property type="molecule type" value="Genomic_DNA"/>
</dbReference>
<evidence type="ECO:0000256" key="12">
    <source>
        <dbReference type="SAM" id="Coils"/>
    </source>
</evidence>
<keyword evidence="9" id="KW-0966">Cell projection</keyword>
<dbReference type="InterPro" id="IPR050576">
    <property type="entry name" value="Cilia_flagella_integrity"/>
</dbReference>
<evidence type="ECO:0000256" key="5">
    <source>
        <dbReference type="ARBA" id="ARBA00022846"/>
    </source>
</evidence>
<organism evidence="13 14">
    <name type="scientific">Carpediemonas membranifera</name>
    <dbReference type="NCBI Taxonomy" id="201153"/>
    <lineage>
        <taxon>Eukaryota</taxon>
        <taxon>Metamonada</taxon>
        <taxon>Carpediemonas-like organisms</taxon>
        <taxon>Carpediemonas</taxon>
    </lineage>
</organism>
<keyword evidence="6 12" id="KW-0175">Coiled coil</keyword>
<accession>A0A8J6AS32</accession>
<evidence type="ECO:0000313" key="14">
    <source>
        <dbReference type="Proteomes" id="UP000717585"/>
    </source>
</evidence>
<dbReference type="PROSITE" id="PS51450">
    <property type="entry name" value="LRR"/>
    <property type="match status" value="4"/>
</dbReference>
<dbReference type="SMART" id="SM00365">
    <property type="entry name" value="LRR_SD22"/>
    <property type="match status" value="4"/>
</dbReference>
<dbReference type="Pfam" id="PF14580">
    <property type="entry name" value="LRR_9"/>
    <property type="match status" value="1"/>
</dbReference>
<name>A0A8J6AS32_9EUKA</name>
<evidence type="ECO:0000256" key="4">
    <source>
        <dbReference type="ARBA" id="ARBA00022737"/>
    </source>
</evidence>
<evidence type="ECO:0000256" key="7">
    <source>
        <dbReference type="ARBA" id="ARBA00023069"/>
    </source>
</evidence>
<dbReference type="PANTHER" id="PTHR45973">
    <property type="entry name" value="PROTEIN PHOSPHATASE 1 REGULATORY SUBUNIT SDS22-RELATED"/>
    <property type="match status" value="1"/>
</dbReference>
<dbReference type="Proteomes" id="UP000717585">
    <property type="component" value="Unassembled WGS sequence"/>
</dbReference>
<keyword evidence="5" id="KW-0282">Flagellum</keyword>
<keyword evidence="7" id="KW-0969">Cilium</keyword>
<reference evidence="13" key="1">
    <citation type="submission" date="2021-05" db="EMBL/GenBank/DDBJ databases">
        <title>A free-living protist that lacks canonical eukaryotic 1 DNA replication and segregation systems.</title>
        <authorList>
            <person name="Salas-Leiva D.E."/>
            <person name="Tromer E.C."/>
            <person name="Curtis B.A."/>
            <person name="Jerlstrom-Hultqvist J."/>
            <person name="Kolisko M."/>
            <person name="Yi Z."/>
            <person name="Salas-Leiva J.S."/>
            <person name="Gallot-Lavallee L."/>
            <person name="Kops G.J.P.L."/>
            <person name="Archibald J.M."/>
            <person name="Simpson A.G.B."/>
            <person name="Roger A.J."/>
        </authorList>
    </citation>
    <scope>NUCLEOTIDE SEQUENCE</scope>
    <source>
        <strain evidence="13">BICM</strain>
    </source>
</reference>
<evidence type="ECO:0000256" key="2">
    <source>
        <dbReference type="ARBA" id="ARBA00022490"/>
    </source>
</evidence>
<evidence type="ECO:0000256" key="8">
    <source>
        <dbReference type="ARBA" id="ARBA00023212"/>
    </source>
</evidence>
<evidence type="ECO:0000256" key="3">
    <source>
        <dbReference type="ARBA" id="ARBA00022614"/>
    </source>
</evidence>
<evidence type="ECO:0000313" key="13">
    <source>
        <dbReference type="EMBL" id="KAG9392638.1"/>
    </source>
</evidence>
<evidence type="ECO:0000256" key="11">
    <source>
        <dbReference type="ARBA" id="ARBA00040950"/>
    </source>
</evidence>
<evidence type="ECO:0000256" key="6">
    <source>
        <dbReference type="ARBA" id="ARBA00023054"/>
    </source>
</evidence>
<dbReference type="InterPro" id="IPR001611">
    <property type="entry name" value="Leu-rich_rpt"/>
</dbReference>
<feature type="coiled-coil region" evidence="12">
    <location>
        <begin position="202"/>
        <end position="229"/>
    </location>
</feature>
<evidence type="ECO:0000256" key="10">
    <source>
        <dbReference type="ARBA" id="ARBA00038378"/>
    </source>
</evidence>
<dbReference type="Gene3D" id="3.80.10.10">
    <property type="entry name" value="Ribonuclease Inhibitor"/>
    <property type="match status" value="1"/>
</dbReference>
<keyword evidence="8" id="KW-0206">Cytoskeleton</keyword>
<keyword evidence="14" id="KW-1185">Reference proteome</keyword>
<evidence type="ECO:0000256" key="9">
    <source>
        <dbReference type="ARBA" id="ARBA00023273"/>
    </source>
</evidence>
<dbReference type="AlphaFoldDB" id="A0A8J6AS32"/>